<proteinExistence type="predicted"/>
<sequence>MKVAVLDLGSFFAKIFKTSTAPPSVPSTVASSSHSGGAASAGPVGSGTDTSLSTAPTLTLFPALVPDSPSTSRKVPALLPSAPAPLHRVLTASYPRVSAASRAAESVGSPLSLPSSPKVAKVQPLSLPLSLPQSFPLFPASSGGSYSAAGSPARLATLERAPPGPGGVWAELPSIEGAASSSSSLAVSPRNLRQSGCGERDPSSWIPPGTGTGPKTLFFTLPDIGEEWASDSDSEDEGEARGLSEGSRKHNFAVKGKDHLPIHFTRNVQKAIDKYTCESVSSFSSTGTSTPTEAPNSWSGTQSSTTGLSTERSSVYSWRDDEFDKDNAQKVQQLFWEVEEMLFEGKVSAQTQNLLAECSEWARRSLHLRVLGRQLILPTDEGFQHFRVSGPSSVTHKPLLESYECGSNIRELCISGSQILPAALSAPALQGAEGTGIADLEACSRLEEEVYDVDGKIEEYFAFDGEEDDDEYLQHKKVHRGRKWHKHGLPPISPHDCIKDAVAAEVFDHIWRDMVELLKELVRKHWRTVLSEGKKQKEKLKVTENKSQHTVISRCNPETSSVPPSRSSETRSISLASHLIPPQIHRFSNNFYSDLNGVMTIQAKPLQQRPTYFADRTHNEQEEKSTDIGASVPSSARHRRARILDARGLQNSAKKTPMHRRLPSLTSDSQRIKTPNVYSDEVLRGTKLQTGTDNLSSPVQTSRSRLPPIGSETGEQNAAVPGSLPVSYRGRNPQNRVLSAIPDTVDRSPLRERTLTMDQFSRPSTTHTFQSDTPQKSSLTPVEFAGHTWTGQSFLTGSQYPPKSFQRTALTSRKRFQVAS</sequence>
<evidence type="ECO:0000313" key="2">
    <source>
        <dbReference type="RefSeq" id="XP_042637931.1"/>
    </source>
</evidence>
<dbReference type="RefSeq" id="XP_042637931.1">
    <property type="nucleotide sequence ID" value="XM_042781997.1"/>
</dbReference>
<protein>
    <submittedName>
        <fullName evidence="2">Protein FAM149A</fullName>
    </submittedName>
</protein>
<reference evidence="2" key="1">
    <citation type="submission" date="2025-08" db="UniProtKB">
        <authorList>
            <consortium name="RefSeq"/>
        </authorList>
    </citation>
    <scope>IDENTIFICATION</scope>
</reference>
<evidence type="ECO:0000313" key="1">
    <source>
        <dbReference type="Proteomes" id="UP000694850"/>
    </source>
</evidence>
<dbReference type="Proteomes" id="UP000694850">
    <property type="component" value="Unplaced"/>
</dbReference>
<accession>A0AC54Z4Q3</accession>
<name>A0AC54Z4Q3_ORYAF</name>
<keyword evidence="1" id="KW-1185">Reference proteome</keyword>
<gene>
    <name evidence="2" type="primary">FAM149A</name>
</gene>
<organism evidence="1 2">
    <name type="scientific">Orycteropus afer afer</name>
    <dbReference type="NCBI Taxonomy" id="1230840"/>
    <lineage>
        <taxon>Eukaryota</taxon>
        <taxon>Metazoa</taxon>
        <taxon>Chordata</taxon>
        <taxon>Craniata</taxon>
        <taxon>Vertebrata</taxon>
        <taxon>Euteleostomi</taxon>
        <taxon>Mammalia</taxon>
        <taxon>Eutheria</taxon>
        <taxon>Afrotheria</taxon>
        <taxon>Tubulidentata</taxon>
        <taxon>Orycteropodidae</taxon>
        <taxon>Orycteropus</taxon>
    </lineage>
</organism>